<evidence type="ECO:0000313" key="8">
    <source>
        <dbReference type="Proteomes" id="UP000199648"/>
    </source>
</evidence>
<feature type="domain" description="TMEM205-like" evidence="6">
    <location>
        <begin position="12"/>
        <end position="106"/>
    </location>
</feature>
<dbReference type="RefSeq" id="WP_092991653.1">
    <property type="nucleotide sequence ID" value="NZ_FMWD01000001.1"/>
</dbReference>
<sequence length="155" mass="16386">MKRLRSPLERVLLTLWVGALWATGYLAVPVLFANLDTGTAGRLAGQLFTLVSYIGVGCGAGLILLRGSSYGWRVRDWKLGVLVVMVVLVIVGEMIVQPLMAELKATGLVEGSRQAAEFGRLHGIASILYLIESLGGVVLVASGLGPAGFHKAANQ</sequence>
<reference evidence="7 8" key="1">
    <citation type="submission" date="2016-10" db="EMBL/GenBank/DDBJ databases">
        <authorList>
            <person name="de Groot N.N."/>
        </authorList>
    </citation>
    <scope>NUCLEOTIDE SEQUENCE [LARGE SCALE GENOMIC DNA]</scope>
    <source>
        <strain evidence="7 8">HLD2</strain>
    </source>
</reference>
<keyword evidence="2 5" id="KW-0812">Transmembrane</keyword>
<evidence type="ECO:0000256" key="3">
    <source>
        <dbReference type="ARBA" id="ARBA00022989"/>
    </source>
</evidence>
<keyword evidence="4 5" id="KW-0472">Membrane</keyword>
<dbReference type="OrthoDB" id="5797290at2"/>
<comment type="subcellular location">
    <subcellularLocation>
        <location evidence="1">Membrane</location>
    </subcellularLocation>
</comment>
<proteinExistence type="predicted"/>
<feature type="transmembrane region" description="Helical" evidence="5">
    <location>
        <begin position="77"/>
        <end position="101"/>
    </location>
</feature>
<keyword evidence="3 5" id="KW-1133">Transmembrane helix</keyword>
<gene>
    <name evidence="7" type="ORF">SAMN03097708_00177</name>
</gene>
<protein>
    <recommendedName>
        <fullName evidence="6">TMEM205-like domain-containing protein</fullName>
    </recommendedName>
</protein>
<feature type="transmembrane region" description="Helical" evidence="5">
    <location>
        <begin position="121"/>
        <end position="141"/>
    </location>
</feature>
<dbReference type="InterPro" id="IPR025423">
    <property type="entry name" value="TMEM205-like"/>
</dbReference>
<feature type="transmembrane region" description="Helical" evidence="5">
    <location>
        <begin position="12"/>
        <end position="32"/>
    </location>
</feature>
<evidence type="ECO:0000256" key="4">
    <source>
        <dbReference type="ARBA" id="ARBA00023136"/>
    </source>
</evidence>
<evidence type="ECO:0000313" key="7">
    <source>
        <dbReference type="EMBL" id="SCZ49500.1"/>
    </source>
</evidence>
<dbReference type="Proteomes" id="UP000199648">
    <property type="component" value="Unassembled WGS sequence"/>
</dbReference>
<dbReference type="EMBL" id="FMWD01000001">
    <property type="protein sequence ID" value="SCZ49500.1"/>
    <property type="molecule type" value="Genomic_DNA"/>
</dbReference>
<dbReference type="STRING" id="415747.SAMN03097708_00177"/>
<organism evidence="7 8">
    <name type="scientific">Thiohalomonas denitrificans</name>
    <dbReference type="NCBI Taxonomy" id="415747"/>
    <lineage>
        <taxon>Bacteria</taxon>
        <taxon>Pseudomonadati</taxon>
        <taxon>Pseudomonadota</taxon>
        <taxon>Gammaproteobacteria</taxon>
        <taxon>Thiohalomonadales</taxon>
        <taxon>Thiohalomonadaceae</taxon>
        <taxon>Thiohalomonas</taxon>
    </lineage>
</organism>
<evidence type="ECO:0000256" key="2">
    <source>
        <dbReference type="ARBA" id="ARBA00022692"/>
    </source>
</evidence>
<accession>A0A1G5PK59</accession>
<dbReference type="GO" id="GO:0016020">
    <property type="term" value="C:membrane"/>
    <property type="evidence" value="ECO:0007669"/>
    <property type="project" value="UniProtKB-SubCell"/>
</dbReference>
<evidence type="ECO:0000256" key="5">
    <source>
        <dbReference type="SAM" id="Phobius"/>
    </source>
</evidence>
<feature type="transmembrane region" description="Helical" evidence="5">
    <location>
        <begin position="44"/>
        <end position="65"/>
    </location>
</feature>
<dbReference type="AlphaFoldDB" id="A0A1G5PK59"/>
<dbReference type="Pfam" id="PF13664">
    <property type="entry name" value="DUF4149"/>
    <property type="match status" value="1"/>
</dbReference>
<evidence type="ECO:0000259" key="6">
    <source>
        <dbReference type="Pfam" id="PF13664"/>
    </source>
</evidence>
<name>A0A1G5PK59_9GAMM</name>
<evidence type="ECO:0000256" key="1">
    <source>
        <dbReference type="ARBA" id="ARBA00004370"/>
    </source>
</evidence>
<keyword evidence="8" id="KW-1185">Reference proteome</keyword>